<evidence type="ECO:0008006" key="4">
    <source>
        <dbReference type="Google" id="ProtNLM"/>
    </source>
</evidence>
<protein>
    <recommendedName>
        <fullName evidence="4">DUF4145 domain-containing protein</fullName>
    </recommendedName>
</protein>
<feature type="transmembrane region" description="Helical" evidence="1">
    <location>
        <begin position="12"/>
        <end position="31"/>
    </location>
</feature>
<evidence type="ECO:0000313" key="3">
    <source>
        <dbReference type="Proteomes" id="UP000177096"/>
    </source>
</evidence>
<evidence type="ECO:0000313" key="2">
    <source>
        <dbReference type="EMBL" id="OHB08421.1"/>
    </source>
</evidence>
<proteinExistence type="predicted"/>
<gene>
    <name evidence="2" type="ORF">A3I86_01020</name>
</gene>
<sequence>MSDREATERIISLLAGLILLGAVATALLNFFENFISEGLLTRIIDYFLAHIWPIWKIVAVITSILAFIGIVYNFWKLRGIEIEEKKIYNPVSEISLVSESGGLKDGNEKWNKVLEYMNSSNDSDWRLAVMEADVMLEDLLRNLGYQGDSTGEMLKSVDKNNFLTLDDAWEAHKVRNDIAHSGINFQLNERETKRVLALFEKVFKEFNVI</sequence>
<accession>A0A1G2UG68</accession>
<comment type="caution">
    <text evidence="2">The sequence shown here is derived from an EMBL/GenBank/DDBJ whole genome shotgun (WGS) entry which is preliminary data.</text>
</comment>
<reference evidence="2 3" key="1">
    <citation type="journal article" date="2016" name="Nat. Commun.">
        <title>Thousands of microbial genomes shed light on interconnected biogeochemical processes in an aquifer system.</title>
        <authorList>
            <person name="Anantharaman K."/>
            <person name="Brown C.T."/>
            <person name="Hug L.A."/>
            <person name="Sharon I."/>
            <person name="Castelle C.J."/>
            <person name="Probst A.J."/>
            <person name="Thomas B.C."/>
            <person name="Singh A."/>
            <person name="Wilkins M.J."/>
            <person name="Karaoz U."/>
            <person name="Brodie E.L."/>
            <person name="Williams K.H."/>
            <person name="Hubbard S.S."/>
            <person name="Banfield J.F."/>
        </authorList>
    </citation>
    <scope>NUCLEOTIDE SEQUENCE [LARGE SCALE GENOMIC DNA]</scope>
</reference>
<dbReference type="Proteomes" id="UP000177096">
    <property type="component" value="Unassembled WGS sequence"/>
</dbReference>
<name>A0A1G2UG68_9BACT</name>
<keyword evidence="1" id="KW-1133">Transmembrane helix</keyword>
<organism evidence="2 3">
    <name type="scientific">Candidatus Zambryskibacteria bacterium RIFCSPLOWO2_02_FULL_39_14</name>
    <dbReference type="NCBI Taxonomy" id="1802769"/>
    <lineage>
        <taxon>Bacteria</taxon>
        <taxon>Candidatus Zambryskiibacteriota</taxon>
    </lineage>
</organism>
<dbReference type="EMBL" id="MHWM01000026">
    <property type="protein sequence ID" value="OHB08421.1"/>
    <property type="molecule type" value="Genomic_DNA"/>
</dbReference>
<feature type="transmembrane region" description="Helical" evidence="1">
    <location>
        <begin position="51"/>
        <end position="75"/>
    </location>
</feature>
<dbReference type="AlphaFoldDB" id="A0A1G2UG68"/>
<keyword evidence="1" id="KW-0812">Transmembrane</keyword>
<keyword evidence="1" id="KW-0472">Membrane</keyword>
<evidence type="ECO:0000256" key="1">
    <source>
        <dbReference type="SAM" id="Phobius"/>
    </source>
</evidence>